<accession>A0A840J6B3</accession>
<dbReference type="RefSeq" id="WP_184783807.1">
    <property type="nucleotide sequence ID" value="NZ_JACHMG010000001.1"/>
</dbReference>
<protein>
    <submittedName>
        <fullName evidence="6">Protein-S-isoprenylcysteine O-methyltransferase Ste14</fullName>
    </submittedName>
</protein>
<keyword evidence="7" id="KW-1185">Reference proteome</keyword>
<dbReference type="GO" id="GO:0008168">
    <property type="term" value="F:methyltransferase activity"/>
    <property type="evidence" value="ECO:0007669"/>
    <property type="project" value="UniProtKB-KW"/>
</dbReference>
<evidence type="ECO:0000256" key="1">
    <source>
        <dbReference type="ARBA" id="ARBA00004127"/>
    </source>
</evidence>
<evidence type="ECO:0000256" key="5">
    <source>
        <dbReference type="SAM" id="Phobius"/>
    </source>
</evidence>
<keyword evidence="2 5" id="KW-0812">Transmembrane</keyword>
<evidence type="ECO:0000313" key="6">
    <source>
        <dbReference type="EMBL" id="MBB4689239.1"/>
    </source>
</evidence>
<gene>
    <name evidence="6" type="ORF">BJY18_006724</name>
</gene>
<feature type="transmembrane region" description="Helical" evidence="5">
    <location>
        <begin position="40"/>
        <end position="58"/>
    </location>
</feature>
<evidence type="ECO:0000313" key="7">
    <source>
        <dbReference type="Proteomes" id="UP000581769"/>
    </source>
</evidence>
<sequence>MFTAVHVTSWLWLLLEISLVIRDRVRGTGSARADRGTRRLVVVLTLSATLAATVFEFLLPAGSALRFSALGLPGWEQIAGVVAMGAGLVLRGWSVVVLGKAFRTTVEVGRDQPVVTRGPYRRVRHPSYTGVLLLAAGYGLAAGNWLSFALTVVLPLVSVLVRIAVEERALVRVLGRPYETYRAGTKRLVPGLW</sequence>
<dbReference type="PANTHER" id="PTHR43847:SF1">
    <property type="entry name" value="BLL3993 PROTEIN"/>
    <property type="match status" value="1"/>
</dbReference>
<organism evidence="6 7">
    <name type="scientific">Amycolatopsis jiangsuensis</name>
    <dbReference type="NCBI Taxonomy" id="1181879"/>
    <lineage>
        <taxon>Bacteria</taxon>
        <taxon>Bacillati</taxon>
        <taxon>Actinomycetota</taxon>
        <taxon>Actinomycetes</taxon>
        <taxon>Pseudonocardiales</taxon>
        <taxon>Pseudonocardiaceae</taxon>
        <taxon>Amycolatopsis</taxon>
    </lineage>
</organism>
<name>A0A840J6B3_9PSEU</name>
<dbReference type="Proteomes" id="UP000581769">
    <property type="component" value="Unassembled WGS sequence"/>
</dbReference>
<proteinExistence type="predicted"/>
<evidence type="ECO:0000256" key="3">
    <source>
        <dbReference type="ARBA" id="ARBA00022989"/>
    </source>
</evidence>
<dbReference type="GO" id="GO:0012505">
    <property type="term" value="C:endomembrane system"/>
    <property type="evidence" value="ECO:0007669"/>
    <property type="project" value="UniProtKB-SubCell"/>
</dbReference>
<dbReference type="GO" id="GO:0032259">
    <property type="term" value="P:methylation"/>
    <property type="evidence" value="ECO:0007669"/>
    <property type="project" value="UniProtKB-KW"/>
</dbReference>
<comment type="caution">
    <text evidence="6">The sequence shown here is derived from an EMBL/GenBank/DDBJ whole genome shotgun (WGS) entry which is preliminary data.</text>
</comment>
<feature type="transmembrane region" description="Helical" evidence="5">
    <location>
        <begin position="78"/>
        <end position="102"/>
    </location>
</feature>
<keyword evidence="6" id="KW-0489">Methyltransferase</keyword>
<comment type="subcellular location">
    <subcellularLocation>
        <location evidence="1">Endomembrane system</location>
        <topology evidence="1">Multi-pass membrane protein</topology>
    </subcellularLocation>
</comment>
<dbReference type="AlphaFoldDB" id="A0A840J6B3"/>
<reference evidence="6 7" key="1">
    <citation type="submission" date="2020-08" db="EMBL/GenBank/DDBJ databases">
        <title>Sequencing the genomes of 1000 actinobacteria strains.</title>
        <authorList>
            <person name="Klenk H.-P."/>
        </authorList>
    </citation>
    <scope>NUCLEOTIDE SEQUENCE [LARGE SCALE GENOMIC DNA]</scope>
    <source>
        <strain evidence="6 7">DSM 45859</strain>
    </source>
</reference>
<evidence type="ECO:0000256" key="4">
    <source>
        <dbReference type="ARBA" id="ARBA00023136"/>
    </source>
</evidence>
<dbReference type="InterPro" id="IPR007318">
    <property type="entry name" value="Phopholipid_MeTrfase"/>
</dbReference>
<keyword evidence="4 5" id="KW-0472">Membrane</keyword>
<dbReference type="PANTHER" id="PTHR43847">
    <property type="entry name" value="BLL3993 PROTEIN"/>
    <property type="match status" value="1"/>
</dbReference>
<keyword evidence="3 5" id="KW-1133">Transmembrane helix</keyword>
<dbReference type="InterPro" id="IPR052527">
    <property type="entry name" value="Metal_cation-efflux_comp"/>
</dbReference>
<dbReference type="Gene3D" id="1.20.120.1630">
    <property type="match status" value="1"/>
</dbReference>
<dbReference type="Pfam" id="PF04191">
    <property type="entry name" value="PEMT"/>
    <property type="match status" value="1"/>
</dbReference>
<evidence type="ECO:0000256" key="2">
    <source>
        <dbReference type="ARBA" id="ARBA00022692"/>
    </source>
</evidence>
<keyword evidence="6" id="KW-0808">Transferase</keyword>
<dbReference type="EMBL" id="JACHMG010000001">
    <property type="protein sequence ID" value="MBB4689239.1"/>
    <property type="molecule type" value="Genomic_DNA"/>
</dbReference>